<dbReference type="Proteomes" id="UP000266113">
    <property type="component" value="Unassembled WGS sequence"/>
</dbReference>
<dbReference type="Gene3D" id="3.30.420.10">
    <property type="entry name" value="Ribonuclease H-like superfamily/Ribonuclease H"/>
    <property type="match status" value="1"/>
</dbReference>
<dbReference type="InterPro" id="IPR001584">
    <property type="entry name" value="Integrase_cat-core"/>
</dbReference>
<dbReference type="GO" id="GO:0003676">
    <property type="term" value="F:nucleic acid binding"/>
    <property type="evidence" value="ECO:0007669"/>
    <property type="project" value="InterPro"/>
</dbReference>
<protein>
    <recommendedName>
        <fullName evidence="1">Integrase catalytic domain-containing protein</fullName>
    </recommendedName>
</protein>
<keyword evidence="3" id="KW-1185">Reference proteome</keyword>
<dbReference type="EMBL" id="QXIY01000054">
    <property type="protein sequence ID" value="RIE15387.1"/>
    <property type="molecule type" value="Genomic_DNA"/>
</dbReference>
<accession>A0A398DTT5</accession>
<organism evidence="2 3">
    <name type="scientific">Candidatus Cryosericum septentrionale</name>
    <dbReference type="NCBI Taxonomy" id="2290913"/>
    <lineage>
        <taxon>Bacteria</taxon>
        <taxon>Pseudomonadati</taxon>
        <taxon>Caldisericota/Cryosericota group</taxon>
        <taxon>Candidatus Cryosericota</taxon>
        <taxon>Candidatus Cryosericia</taxon>
        <taxon>Candidatus Cryosericales</taxon>
        <taxon>Candidatus Cryosericaceae</taxon>
        <taxon>Candidatus Cryosericum</taxon>
    </lineage>
</organism>
<evidence type="ECO:0000313" key="3">
    <source>
        <dbReference type="Proteomes" id="UP000266113"/>
    </source>
</evidence>
<dbReference type="GO" id="GO:0015074">
    <property type="term" value="P:DNA integration"/>
    <property type="evidence" value="ECO:0007669"/>
    <property type="project" value="InterPro"/>
</dbReference>
<feature type="domain" description="Integrase catalytic" evidence="1">
    <location>
        <begin position="114"/>
        <end position="246"/>
    </location>
</feature>
<sequence>MGAQFFATLVPCTNDTYTKIRAVPKMPGRVPKELEEQLLTFIKEYPPYGSERTETELTSVDISVGHTGIYNILKKRGLTTAKARMEWVRKVSGEIITQDEIARDKEKTKNNHIEAKYPGQLIGQDTLHIGCLKGRGRISHHVVGDCFSSFGAANVDDNKTTKVSTDVVENHLARKFAPVKIQRILTDCGTESTTWHEEAIPNHEVERTCNRLGIKHATTKVQHPLTNGYGERLKKTLLDEFYAVAF</sequence>
<dbReference type="PROSITE" id="PS50994">
    <property type="entry name" value="INTEGRASE"/>
    <property type="match status" value="1"/>
</dbReference>
<dbReference type="InterPro" id="IPR012337">
    <property type="entry name" value="RNaseH-like_sf"/>
</dbReference>
<name>A0A398DTT5_9BACT</name>
<comment type="caution">
    <text evidence="2">The sequence shown here is derived from an EMBL/GenBank/DDBJ whole genome shotgun (WGS) entry which is preliminary data.</text>
</comment>
<gene>
    <name evidence="2" type="ORF">SMC1_10220</name>
</gene>
<reference evidence="2 3" key="1">
    <citation type="submission" date="2018-09" db="EMBL/GenBank/DDBJ databases">
        <title>Discovery and Ecogenomic Context for Candidatus Cryosericales, a Global Caldiserica Order Active in Thawing Permafrost.</title>
        <authorList>
            <person name="Martinez M.A."/>
            <person name="Woodcroft B.J."/>
            <person name="Ignacio Espinoza J.C."/>
            <person name="Zayed A."/>
            <person name="Singleton C.M."/>
            <person name="Boyd J."/>
            <person name="Li Y.-F."/>
            <person name="Purvine S."/>
            <person name="Maughan H."/>
            <person name="Hodgkins S.B."/>
            <person name="Anderson D."/>
            <person name="Sederholm M."/>
            <person name="Temperton B."/>
            <person name="Saleska S.R."/>
            <person name="Tyson G.W."/>
            <person name="Rich V.I."/>
        </authorList>
    </citation>
    <scope>NUCLEOTIDE SEQUENCE [LARGE SCALE GENOMIC DNA]</scope>
    <source>
        <strain evidence="2 3">SMC1</strain>
    </source>
</reference>
<dbReference type="OrthoDB" id="1705009at2"/>
<dbReference type="AlphaFoldDB" id="A0A398DTT5"/>
<dbReference type="SUPFAM" id="SSF53098">
    <property type="entry name" value="Ribonuclease H-like"/>
    <property type="match status" value="1"/>
</dbReference>
<proteinExistence type="predicted"/>
<evidence type="ECO:0000259" key="1">
    <source>
        <dbReference type="PROSITE" id="PS50994"/>
    </source>
</evidence>
<dbReference type="InterPro" id="IPR036397">
    <property type="entry name" value="RNaseH_sf"/>
</dbReference>
<evidence type="ECO:0000313" key="2">
    <source>
        <dbReference type="EMBL" id="RIE15387.1"/>
    </source>
</evidence>